<evidence type="ECO:0000256" key="6">
    <source>
        <dbReference type="ARBA" id="ARBA00023004"/>
    </source>
</evidence>
<feature type="signal peptide" evidence="7">
    <location>
        <begin position="1"/>
        <end position="19"/>
    </location>
</feature>
<dbReference type="AlphaFoldDB" id="A0A7R6P9T2"/>
<dbReference type="CDD" id="cd16378">
    <property type="entry name" value="CcmH_N"/>
    <property type="match status" value="1"/>
</dbReference>
<evidence type="ECO:0000256" key="4">
    <source>
        <dbReference type="ARBA" id="ARBA00022729"/>
    </source>
</evidence>
<feature type="chain" id="PRO_5033104452" description="Cytochrome c-type biogenesis protein" evidence="7">
    <location>
        <begin position="20"/>
        <end position="157"/>
    </location>
</feature>
<comment type="similarity">
    <text evidence="1 7">Belongs to the CcmH/CycL/Ccl2/NrfF family.</text>
</comment>
<dbReference type="Proteomes" id="UP000595663">
    <property type="component" value="Chromosome"/>
</dbReference>
<dbReference type="GO" id="GO:0046872">
    <property type="term" value="F:metal ion binding"/>
    <property type="evidence" value="ECO:0007669"/>
    <property type="project" value="UniProtKB-KW"/>
</dbReference>
<evidence type="ECO:0000256" key="8">
    <source>
        <dbReference type="SAM" id="MobiDB-lite"/>
    </source>
</evidence>
<feature type="region of interest" description="Disordered" evidence="8">
    <location>
        <begin position="128"/>
        <end position="157"/>
    </location>
</feature>
<keyword evidence="5" id="KW-0201">Cytochrome c-type biogenesis</keyword>
<evidence type="ECO:0000256" key="1">
    <source>
        <dbReference type="ARBA" id="ARBA00010342"/>
    </source>
</evidence>
<proteinExistence type="inferred from homology"/>
<comment type="function">
    <text evidence="7">Possible subunit of a heme lyase.</text>
</comment>
<evidence type="ECO:0000313" key="11">
    <source>
        <dbReference type="Proteomes" id="UP000595663"/>
    </source>
</evidence>
<dbReference type="GO" id="GO:0017004">
    <property type="term" value="P:cytochrome complex assembly"/>
    <property type="evidence" value="ECO:0007669"/>
    <property type="project" value="UniProtKB-KW"/>
</dbReference>
<name>A0A7R6P9T2_9GAMM</name>
<dbReference type="PANTHER" id="PTHR47870:SF1">
    <property type="entry name" value="CYTOCHROME C-TYPE BIOGENESIS PROTEIN CCMH"/>
    <property type="match status" value="1"/>
</dbReference>
<keyword evidence="6 7" id="KW-0408">Iron</keyword>
<feature type="domain" description="CcmH/CycL/Ccl2/NrfF N-terminal" evidence="9">
    <location>
        <begin position="8"/>
        <end position="151"/>
    </location>
</feature>
<keyword evidence="7" id="KW-1133">Transmembrane helix</keyword>
<evidence type="ECO:0000256" key="3">
    <source>
        <dbReference type="ARBA" id="ARBA00022723"/>
    </source>
</evidence>
<dbReference type="KEGG" id="ajp:AMJAP_0607"/>
<dbReference type="Gene3D" id="1.10.8.640">
    <property type="entry name" value="Cytochrome C biogenesis protein"/>
    <property type="match status" value="1"/>
</dbReference>
<evidence type="ECO:0000259" key="9">
    <source>
        <dbReference type="Pfam" id="PF03918"/>
    </source>
</evidence>
<reference evidence="10 11" key="1">
    <citation type="journal article" date="2008" name="Int. J. Syst. Evol. Microbiol.">
        <title>Amphritea japonica sp. nov. and Amphritea balenae sp. nov., isolated from the sediment adjacent to sperm whale carcasses off Kagoshima, Japan.</title>
        <authorList>
            <person name="Miyazaki M."/>
            <person name="Nogi Y."/>
            <person name="Fujiwara Y."/>
            <person name="Kawato M."/>
            <person name="Nagahama T."/>
            <person name="Kubokawa K."/>
            <person name="Horikoshi K."/>
        </authorList>
    </citation>
    <scope>NUCLEOTIDE SEQUENCE [LARGE SCALE GENOMIC DNA]</scope>
    <source>
        <strain evidence="10 11">ATCC BAA-1530</strain>
    </source>
</reference>
<dbReference type="FunFam" id="1.10.8.640:FF:000001">
    <property type="entry name" value="Cytochrome c-type biogenesis protein"/>
    <property type="match status" value="1"/>
</dbReference>
<dbReference type="OrthoDB" id="9804975at2"/>
<dbReference type="Pfam" id="PF03918">
    <property type="entry name" value="CcmH"/>
    <property type="match status" value="1"/>
</dbReference>
<keyword evidence="2 7" id="KW-0349">Heme</keyword>
<evidence type="ECO:0000256" key="5">
    <source>
        <dbReference type="ARBA" id="ARBA00022748"/>
    </source>
</evidence>
<dbReference type="EMBL" id="AP014545">
    <property type="protein sequence ID" value="BBB25206.1"/>
    <property type="molecule type" value="Genomic_DNA"/>
</dbReference>
<accession>A0A7R6P9T2</accession>
<keyword evidence="11" id="KW-1185">Reference proteome</keyword>
<dbReference type="GO" id="GO:0005886">
    <property type="term" value="C:plasma membrane"/>
    <property type="evidence" value="ECO:0007669"/>
    <property type="project" value="TreeGrafter"/>
</dbReference>
<evidence type="ECO:0000313" key="10">
    <source>
        <dbReference type="EMBL" id="BBB25206.1"/>
    </source>
</evidence>
<keyword evidence="7" id="KW-0812">Transmembrane</keyword>
<evidence type="ECO:0000256" key="7">
    <source>
        <dbReference type="RuleBase" id="RU364112"/>
    </source>
</evidence>
<evidence type="ECO:0000256" key="2">
    <source>
        <dbReference type="ARBA" id="ARBA00022617"/>
    </source>
</evidence>
<dbReference type="RefSeq" id="WP_019622941.1">
    <property type="nucleotide sequence ID" value="NZ_AP014545.1"/>
</dbReference>
<feature type="compositionally biased region" description="Basic and acidic residues" evidence="8">
    <location>
        <begin position="141"/>
        <end position="157"/>
    </location>
</feature>
<dbReference type="InterPro" id="IPR038297">
    <property type="entry name" value="CcmH/CycL/NrfF/Ccl2_sf"/>
</dbReference>
<feature type="transmembrane region" description="Helical" evidence="7">
    <location>
        <begin position="104"/>
        <end position="124"/>
    </location>
</feature>
<dbReference type="PANTHER" id="PTHR47870">
    <property type="entry name" value="CYTOCHROME C-TYPE BIOGENESIS PROTEIN CCMH"/>
    <property type="match status" value="1"/>
</dbReference>
<keyword evidence="3 7" id="KW-0479">Metal-binding</keyword>
<organism evidence="10 11">
    <name type="scientific">Amphritea japonica ATCC BAA-1530</name>
    <dbReference type="NCBI Taxonomy" id="1278309"/>
    <lineage>
        <taxon>Bacteria</taxon>
        <taxon>Pseudomonadati</taxon>
        <taxon>Pseudomonadota</taxon>
        <taxon>Gammaproteobacteria</taxon>
        <taxon>Oceanospirillales</taxon>
        <taxon>Oceanospirillaceae</taxon>
        <taxon>Amphritea</taxon>
    </lineage>
</organism>
<gene>
    <name evidence="10" type="ORF">AMJAP_0607</name>
</gene>
<protein>
    <recommendedName>
        <fullName evidence="7">Cytochrome c-type biogenesis protein</fullName>
    </recommendedName>
</protein>
<keyword evidence="7" id="KW-0472">Membrane</keyword>
<keyword evidence="4 7" id="KW-0732">Signal</keyword>
<sequence length="157" mass="17779">MLRFFCLVALFCFSGLAAAAIDTYEFSDDATRERFQSLAAELRCPKCQNQNIADSNSPIAKDLRVELHRMLEDGADDDQIVDFMVTRYGEFVLYRPRVSNQTYLLWYGPAALLLIGVVVVLVVSGKRKKVEPGKPKSGLSDTEKQRLDQLLKQEEDK</sequence>
<dbReference type="InterPro" id="IPR005616">
    <property type="entry name" value="CcmH/CycL/Ccl2/NrfF_N"/>
</dbReference>
<dbReference type="InterPro" id="IPR051263">
    <property type="entry name" value="C-type_cytochrome_biogenesis"/>
</dbReference>